<dbReference type="InterPro" id="IPR052893">
    <property type="entry name" value="TCS_response_regulator"/>
</dbReference>
<feature type="domain" description="Response regulatory" evidence="2">
    <location>
        <begin position="3"/>
        <end position="119"/>
    </location>
</feature>
<dbReference type="Proteomes" id="UP000240357">
    <property type="component" value="Unassembled WGS sequence"/>
</dbReference>
<dbReference type="PANTHER" id="PTHR44520:SF2">
    <property type="entry name" value="RESPONSE REGULATOR RCP1"/>
    <property type="match status" value="1"/>
</dbReference>
<keyword evidence="1" id="KW-0597">Phosphoprotein</keyword>
<proteinExistence type="predicted"/>
<accession>A0A2T2YJ27</accession>
<dbReference type="SUPFAM" id="SSF52172">
    <property type="entry name" value="CheY-like"/>
    <property type="match status" value="1"/>
</dbReference>
<name>A0A2T2YJ27_9BACT</name>
<feature type="modified residue" description="4-aspartylphosphate" evidence="1">
    <location>
        <position position="54"/>
    </location>
</feature>
<gene>
    <name evidence="3" type="ORF">AHMF7605_19295</name>
</gene>
<reference evidence="3 4" key="1">
    <citation type="submission" date="2018-03" db="EMBL/GenBank/DDBJ databases">
        <title>Adhaeribacter sp. HMF7605 Genome sequencing and assembly.</title>
        <authorList>
            <person name="Kang H."/>
            <person name="Kang J."/>
            <person name="Cha I."/>
            <person name="Kim H."/>
            <person name="Joh K."/>
        </authorList>
    </citation>
    <scope>NUCLEOTIDE SEQUENCE [LARGE SCALE GENOMIC DNA]</scope>
    <source>
        <strain evidence="3 4">HMF7605</strain>
    </source>
</reference>
<evidence type="ECO:0000313" key="4">
    <source>
        <dbReference type="Proteomes" id="UP000240357"/>
    </source>
</evidence>
<evidence type="ECO:0000313" key="3">
    <source>
        <dbReference type="EMBL" id="PSR55499.1"/>
    </source>
</evidence>
<dbReference type="PANTHER" id="PTHR44520">
    <property type="entry name" value="RESPONSE REGULATOR RCP1-RELATED"/>
    <property type="match status" value="1"/>
</dbReference>
<evidence type="ECO:0000256" key="1">
    <source>
        <dbReference type="PROSITE-ProRule" id="PRU00169"/>
    </source>
</evidence>
<evidence type="ECO:0000259" key="2">
    <source>
        <dbReference type="PROSITE" id="PS50110"/>
    </source>
</evidence>
<dbReference type="RefSeq" id="WP_106931678.1">
    <property type="nucleotide sequence ID" value="NZ_PYFT01000001.1"/>
</dbReference>
<organism evidence="3 4">
    <name type="scientific">Adhaeribacter arboris</name>
    <dbReference type="NCBI Taxonomy" id="2072846"/>
    <lineage>
        <taxon>Bacteria</taxon>
        <taxon>Pseudomonadati</taxon>
        <taxon>Bacteroidota</taxon>
        <taxon>Cytophagia</taxon>
        <taxon>Cytophagales</taxon>
        <taxon>Hymenobacteraceae</taxon>
        <taxon>Adhaeribacter</taxon>
    </lineage>
</organism>
<dbReference type="PROSITE" id="PS50110">
    <property type="entry name" value="RESPONSE_REGULATORY"/>
    <property type="match status" value="1"/>
</dbReference>
<dbReference type="OrthoDB" id="1524091at2"/>
<sequence length="119" mass="13859">MKKIVLVDDMDIFNFIMKKVISNVDPVHQVHDFTNGQQALDQLEDLEPNLIFLDLNMPEVNGWDFLETMRARNLPHKVYILTSSTSELDRQRSEKYQNVVNFLTKPVAQDKVAEILKEV</sequence>
<protein>
    <recommendedName>
        <fullName evidence="2">Response regulatory domain-containing protein</fullName>
    </recommendedName>
</protein>
<dbReference type="EMBL" id="PYFT01000001">
    <property type="protein sequence ID" value="PSR55499.1"/>
    <property type="molecule type" value="Genomic_DNA"/>
</dbReference>
<dbReference type="Gene3D" id="3.40.50.2300">
    <property type="match status" value="1"/>
</dbReference>
<dbReference type="AlphaFoldDB" id="A0A2T2YJ27"/>
<dbReference type="SMART" id="SM00448">
    <property type="entry name" value="REC"/>
    <property type="match status" value="1"/>
</dbReference>
<dbReference type="InterPro" id="IPR011006">
    <property type="entry name" value="CheY-like_superfamily"/>
</dbReference>
<comment type="caution">
    <text evidence="3">The sequence shown here is derived from an EMBL/GenBank/DDBJ whole genome shotgun (WGS) entry which is preliminary data.</text>
</comment>
<dbReference type="InterPro" id="IPR001789">
    <property type="entry name" value="Sig_transdc_resp-reg_receiver"/>
</dbReference>
<keyword evidence="4" id="KW-1185">Reference proteome</keyword>
<dbReference type="Pfam" id="PF00072">
    <property type="entry name" value="Response_reg"/>
    <property type="match status" value="1"/>
</dbReference>
<dbReference type="GO" id="GO:0000160">
    <property type="term" value="P:phosphorelay signal transduction system"/>
    <property type="evidence" value="ECO:0007669"/>
    <property type="project" value="InterPro"/>
</dbReference>